<dbReference type="CDD" id="cd23081">
    <property type="entry name" value="cpPDZ_EcRseP-like"/>
    <property type="match status" value="1"/>
</dbReference>
<feature type="transmembrane region" description="Helical" evidence="11">
    <location>
        <begin position="376"/>
        <end position="396"/>
    </location>
</feature>
<evidence type="ECO:0000259" key="12">
    <source>
        <dbReference type="PROSITE" id="PS50106"/>
    </source>
</evidence>
<comment type="similarity">
    <text evidence="3 11">Belongs to the peptidase M50B family.</text>
</comment>
<feature type="transmembrane region" description="Helical" evidence="11">
    <location>
        <begin position="93"/>
        <end position="119"/>
    </location>
</feature>
<accession>K4KJT0</accession>
<dbReference type="InterPro" id="IPR036034">
    <property type="entry name" value="PDZ_sf"/>
</dbReference>
<dbReference type="EMBL" id="CP003746">
    <property type="protein sequence ID" value="AFU98263.1"/>
    <property type="molecule type" value="Genomic_DNA"/>
</dbReference>
<name>K4KJT0_SIMAS</name>
<dbReference type="PANTHER" id="PTHR42837:SF2">
    <property type="entry name" value="MEMBRANE METALLOPROTEASE ARASP2, CHLOROPLASTIC-RELATED"/>
    <property type="match status" value="1"/>
</dbReference>
<proteinExistence type="inferred from homology"/>
<evidence type="ECO:0000256" key="10">
    <source>
        <dbReference type="ARBA" id="ARBA00023136"/>
    </source>
</evidence>
<dbReference type="GO" id="GO:0046872">
    <property type="term" value="F:metal ion binding"/>
    <property type="evidence" value="ECO:0007669"/>
    <property type="project" value="UniProtKB-KW"/>
</dbReference>
<evidence type="ECO:0000256" key="8">
    <source>
        <dbReference type="ARBA" id="ARBA00022989"/>
    </source>
</evidence>
<dbReference type="HOGENOM" id="CLU_025778_0_2_6"/>
<evidence type="ECO:0000256" key="1">
    <source>
        <dbReference type="ARBA" id="ARBA00001947"/>
    </source>
</evidence>
<dbReference type="Gene3D" id="2.30.42.10">
    <property type="match status" value="2"/>
</dbReference>
<keyword evidence="9 11" id="KW-0482">Metalloprotease</keyword>
<dbReference type="SMART" id="SM00228">
    <property type="entry name" value="PDZ"/>
    <property type="match status" value="2"/>
</dbReference>
<keyword evidence="5 11" id="KW-0812">Transmembrane</keyword>
<keyword evidence="10 11" id="KW-0472">Membrane</keyword>
<dbReference type="AlphaFoldDB" id="K4KJT0"/>
<evidence type="ECO:0000256" key="4">
    <source>
        <dbReference type="ARBA" id="ARBA00022670"/>
    </source>
</evidence>
<dbReference type="GO" id="GO:0006508">
    <property type="term" value="P:proteolysis"/>
    <property type="evidence" value="ECO:0007669"/>
    <property type="project" value="UniProtKB-KW"/>
</dbReference>
<evidence type="ECO:0000256" key="3">
    <source>
        <dbReference type="ARBA" id="ARBA00007931"/>
    </source>
</evidence>
<feature type="domain" description="PDZ" evidence="12">
    <location>
        <begin position="194"/>
        <end position="256"/>
    </location>
</feature>
<dbReference type="InterPro" id="IPR004387">
    <property type="entry name" value="Pept_M50_Zn"/>
</dbReference>
<dbReference type="OrthoDB" id="9782003at2"/>
<gene>
    <name evidence="13" type="ordered locus">M5M_05290</name>
</gene>
<evidence type="ECO:0000256" key="11">
    <source>
        <dbReference type="RuleBase" id="RU362031"/>
    </source>
</evidence>
<keyword evidence="7 11" id="KW-0862">Zinc</keyword>
<protein>
    <recommendedName>
        <fullName evidence="11">Zinc metalloprotease</fullName>
        <ecNumber evidence="11">3.4.24.-</ecNumber>
    </recommendedName>
</protein>
<dbReference type="InterPro" id="IPR008915">
    <property type="entry name" value="Peptidase_M50"/>
</dbReference>
<feature type="transmembrane region" description="Helical" evidence="11">
    <location>
        <begin position="425"/>
        <end position="444"/>
    </location>
</feature>
<evidence type="ECO:0000313" key="14">
    <source>
        <dbReference type="Proteomes" id="UP000000466"/>
    </source>
</evidence>
<evidence type="ECO:0000256" key="9">
    <source>
        <dbReference type="ARBA" id="ARBA00023049"/>
    </source>
</evidence>
<evidence type="ECO:0000256" key="5">
    <source>
        <dbReference type="ARBA" id="ARBA00022692"/>
    </source>
</evidence>
<reference evidence="13 14" key="1">
    <citation type="journal article" date="2013" name="Genome Announc.">
        <title>Complete genome sequence of Simiduia agarivorans SA1(T), a marine bacterium able to degrade a variety of polysaccharides.</title>
        <authorList>
            <person name="Lin S.Y."/>
            <person name="Shieh W.Y."/>
            <person name="Chen J.S."/>
            <person name="Tang S.L."/>
        </authorList>
    </citation>
    <scope>NUCLEOTIDE SEQUENCE [LARGE SCALE GENOMIC DNA]</scope>
    <source>
        <strain evidence="14">DSM 21679 / JCM 13881 / BCRC 17597 / SA1</strain>
    </source>
</reference>
<feature type="transmembrane region" description="Helical" evidence="11">
    <location>
        <begin position="6"/>
        <end position="28"/>
    </location>
</feature>
<dbReference type="RefSeq" id="WP_015046436.1">
    <property type="nucleotide sequence ID" value="NC_018868.3"/>
</dbReference>
<dbReference type="GO" id="GO:0016020">
    <property type="term" value="C:membrane"/>
    <property type="evidence" value="ECO:0007669"/>
    <property type="project" value="UniProtKB-SubCell"/>
</dbReference>
<evidence type="ECO:0000313" key="13">
    <source>
        <dbReference type="EMBL" id="AFU98263.1"/>
    </source>
</evidence>
<dbReference type="KEGG" id="saga:M5M_05290"/>
<dbReference type="PROSITE" id="PS50106">
    <property type="entry name" value="PDZ"/>
    <property type="match status" value="1"/>
</dbReference>
<keyword evidence="6 11" id="KW-0378">Hydrolase</keyword>
<dbReference type="EC" id="3.4.24.-" evidence="11"/>
<dbReference type="GO" id="GO:0004222">
    <property type="term" value="F:metalloendopeptidase activity"/>
    <property type="evidence" value="ECO:0007669"/>
    <property type="project" value="InterPro"/>
</dbReference>
<comment type="subcellular location">
    <subcellularLocation>
        <location evidence="2">Membrane</location>
        <topology evidence="2">Multi-pass membrane protein</topology>
    </subcellularLocation>
</comment>
<dbReference type="InterPro" id="IPR041489">
    <property type="entry name" value="PDZ_6"/>
</dbReference>
<comment type="cofactor">
    <cofactor evidence="1 11">
        <name>Zn(2+)</name>
        <dbReference type="ChEBI" id="CHEBI:29105"/>
    </cofactor>
</comment>
<evidence type="ECO:0000256" key="6">
    <source>
        <dbReference type="ARBA" id="ARBA00022801"/>
    </source>
</evidence>
<dbReference type="NCBIfam" id="TIGR00054">
    <property type="entry name" value="RIP metalloprotease RseP"/>
    <property type="match status" value="1"/>
</dbReference>
<keyword evidence="14" id="KW-1185">Reference proteome</keyword>
<evidence type="ECO:0000256" key="2">
    <source>
        <dbReference type="ARBA" id="ARBA00004141"/>
    </source>
</evidence>
<sequence>MALLQTIVWFVVALGILVTIHEYGHYWVARRCGVKVLRFSVGFGKPLWRWYNREGTEFCIAAIPLGGYVKMLDEREGDVPAELLDQAFTRKPVLARIAVVAAGPVANFLLAILLFWWMVMPGVTHLVPVIDAVEPGSVAARAGLEPGQEIIAVDGVETPSAQALNQRLLERLGETGTISFTVTYPNSTLQYTSEAELNSWLAGEDEPRPLEGIGIKLFSPKPTNQLGMVVEGGPADRAGLVAGDRVVLVNGEPVSDWQAMADVIEQNPGREVELTVEREVEQLNVVLIPDSLEVDGRRVGRIGVGSQAPEWPEEYLRRTEYNLVQGLWRGIEKTGETSWFVLLSVKKLLVGEISTKNLSGPITIAKVAGASAQAGLAYYVGFLALLSVSLGVFNLLPIPVLDGGHLLYYTIELVKGSPVSERIQMLGYQVGLLVVLGVMMLAIYNDIMRHI</sequence>
<dbReference type="Pfam" id="PF02163">
    <property type="entry name" value="Peptidase_M50"/>
    <property type="match status" value="1"/>
</dbReference>
<organism evidence="13 14">
    <name type="scientific">Simiduia agarivorans (strain DSM 21679 / JCM 13881 / BCRC 17597 / SA1)</name>
    <dbReference type="NCBI Taxonomy" id="1117647"/>
    <lineage>
        <taxon>Bacteria</taxon>
        <taxon>Pseudomonadati</taxon>
        <taxon>Pseudomonadota</taxon>
        <taxon>Gammaproteobacteria</taxon>
        <taxon>Cellvibrionales</taxon>
        <taxon>Cellvibrionaceae</taxon>
        <taxon>Simiduia</taxon>
    </lineage>
</organism>
<dbReference type="eggNOG" id="COG0750">
    <property type="taxonomic scope" value="Bacteria"/>
</dbReference>
<evidence type="ECO:0000256" key="7">
    <source>
        <dbReference type="ARBA" id="ARBA00022833"/>
    </source>
</evidence>
<dbReference type="InterPro" id="IPR001478">
    <property type="entry name" value="PDZ"/>
</dbReference>
<keyword evidence="8 11" id="KW-1133">Transmembrane helix</keyword>
<dbReference type="CDD" id="cd06163">
    <property type="entry name" value="S2P-M50_PDZ_RseP-like"/>
    <property type="match status" value="2"/>
</dbReference>
<keyword evidence="4" id="KW-0645">Protease</keyword>
<dbReference type="Pfam" id="PF17820">
    <property type="entry name" value="PDZ_6"/>
    <property type="match status" value="2"/>
</dbReference>
<dbReference type="SUPFAM" id="SSF50156">
    <property type="entry name" value="PDZ domain-like"/>
    <property type="match status" value="2"/>
</dbReference>
<dbReference type="Proteomes" id="UP000000466">
    <property type="component" value="Chromosome"/>
</dbReference>
<dbReference type="STRING" id="1117647.M5M_05290"/>
<keyword evidence="11" id="KW-0479">Metal-binding</keyword>
<dbReference type="PANTHER" id="PTHR42837">
    <property type="entry name" value="REGULATOR OF SIGMA-E PROTEASE RSEP"/>
    <property type="match status" value="1"/>
</dbReference>